<dbReference type="EMBL" id="JADGJW010000435">
    <property type="protein sequence ID" value="KAJ3217263.1"/>
    <property type="molecule type" value="Genomic_DNA"/>
</dbReference>
<keyword evidence="2" id="KW-0472">Membrane</keyword>
<keyword evidence="2" id="KW-1133">Transmembrane helix</keyword>
<proteinExistence type="predicted"/>
<organism evidence="3 4">
    <name type="scientific">Clydaea vesicula</name>
    <dbReference type="NCBI Taxonomy" id="447962"/>
    <lineage>
        <taxon>Eukaryota</taxon>
        <taxon>Fungi</taxon>
        <taxon>Fungi incertae sedis</taxon>
        <taxon>Chytridiomycota</taxon>
        <taxon>Chytridiomycota incertae sedis</taxon>
        <taxon>Chytridiomycetes</taxon>
        <taxon>Lobulomycetales</taxon>
        <taxon>Lobulomycetaceae</taxon>
        <taxon>Clydaea</taxon>
    </lineage>
</organism>
<evidence type="ECO:0000256" key="1">
    <source>
        <dbReference type="SAM" id="MobiDB-lite"/>
    </source>
</evidence>
<sequence length="250" mass="27715">MNSSQRKNELKEEELIAVKKKANEELIAAKKKANDELIAEKKKNKHNNWKKKKTKSQIENGESDPNWMVRITTSNSLNMKVARKSTITAVISIITFISVLLKGLSFAVVVVVTTVEIISPLLFVLFDVLNSTIAQTSTTVELANKLICAQFNVLNTILTIHCINNSIISLVNVIFKALDMTLTITTTTYKAVFPSDPSSSKHSKVSQDKIEIEKETGRCDGRIKSTNEACHFKAKEGNKCGHHSKSAIKA</sequence>
<dbReference type="Proteomes" id="UP001211065">
    <property type="component" value="Unassembled WGS sequence"/>
</dbReference>
<feature type="transmembrane region" description="Helical" evidence="2">
    <location>
        <begin position="81"/>
        <end position="100"/>
    </location>
</feature>
<evidence type="ECO:0000256" key="2">
    <source>
        <dbReference type="SAM" id="Phobius"/>
    </source>
</evidence>
<feature type="compositionally biased region" description="Basic residues" evidence="1">
    <location>
        <begin position="42"/>
        <end position="55"/>
    </location>
</feature>
<keyword evidence="2" id="KW-0812">Transmembrane</keyword>
<feature type="region of interest" description="Disordered" evidence="1">
    <location>
        <begin position="39"/>
        <end position="59"/>
    </location>
</feature>
<dbReference type="AlphaFoldDB" id="A0AAD5U069"/>
<reference evidence="3" key="1">
    <citation type="submission" date="2020-05" db="EMBL/GenBank/DDBJ databases">
        <title>Phylogenomic resolution of chytrid fungi.</title>
        <authorList>
            <person name="Stajich J.E."/>
            <person name="Amses K."/>
            <person name="Simmons R."/>
            <person name="Seto K."/>
            <person name="Myers J."/>
            <person name="Bonds A."/>
            <person name="Quandt C.A."/>
            <person name="Barry K."/>
            <person name="Liu P."/>
            <person name="Grigoriev I."/>
            <person name="Longcore J.E."/>
            <person name="James T.Y."/>
        </authorList>
    </citation>
    <scope>NUCLEOTIDE SEQUENCE</scope>
    <source>
        <strain evidence="3">JEL0476</strain>
    </source>
</reference>
<name>A0AAD5U069_9FUNG</name>
<protein>
    <submittedName>
        <fullName evidence="3">Uncharacterized protein</fullName>
    </submittedName>
</protein>
<evidence type="ECO:0000313" key="4">
    <source>
        <dbReference type="Proteomes" id="UP001211065"/>
    </source>
</evidence>
<comment type="caution">
    <text evidence="3">The sequence shown here is derived from an EMBL/GenBank/DDBJ whole genome shotgun (WGS) entry which is preliminary data.</text>
</comment>
<accession>A0AAD5U069</accession>
<gene>
    <name evidence="3" type="ORF">HK099_005534</name>
</gene>
<evidence type="ECO:0000313" key="3">
    <source>
        <dbReference type="EMBL" id="KAJ3217263.1"/>
    </source>
</evidence>
<keyword evidence="4" id="KW-1185">Reference proteome</keyword>